<sequence length="529" mass="57228">MAVAAVHVLVFPWPLQGHINTFVPFSAALVDSGVHVTFLHTDHNLRRARCTAAPPPRLRYMSIPDGLPEDHPRSVGDISTLMESMWTTGSAAYRALLLSLSSSSSSTGRGVGAGEPFPPVTCVVADGIMNFAIDIAEELGVPALAFRTASANSFSVYLAVPRLLELGETPLPADDPVRGVPGMEGFLRRRDLPRLAPAAAAGHRPTEGEGETAAGVHPFLLTVAKGIADCGRARALVLNTAASLEGPALARIATHMRDVFAIGPLHAMAPPAPPAGSLWREDDGCVAWLDGHADRSVVYVSLGSLAHISRVEFTEFLSGLLATGYPFLWVLRPDMVVGGAAEDDEAAAALRRAVVDGKVRVVEWAPQRDVLRHRAVGCFLTHSGWNSTMESVVEGVPMVCWPFFADQHINSRFVEAVWRVGLDMKDACDRAMVRSMVTEAMESGEIRQSVQALAERVRRDVAAGGSSETRVQAAPQFHHRAQLHHVPWPESGLRIRITVTSGIKSEYFFFLVSGDFRQLISFNYLRNTC</sequence>
<reference evidence="5" key="1">
    <citation type="submission" date="2024-10" db="EMBL/GenBank/DDBJ databases">
        <authorList>
            <person name="Ryan C."/>
        </authorList>
    </citation>
    <scope>NUCLEOTIDE SEQUENCE [LARGE SCALE GENOMIC DNA]</scope>
</reference>
<evidence type="ECO:0000256" key="1">
    <source>
        <dbReference type="ARBA" id="ARBA00009995"/>
    </source>
</evidence>
<dbReference type="Gene3D" id="3.40.50.2000">
    <property type="entry name" value="Glycogen Phosphorylase B"/>
    <property type="match status" value="2"/>
</dbReference>
<dbReference type="InterPro" id="IPR002213">
    <property type="entry name" value="UDP_glucos_trans"/>
</dbReference>
<dbReference type="Pfam" id="PF00201">
    <property type="entry name" value="UDPGT"/>
    <property type="match status" value="1"/>
</dbReference>
<dbReference type="PANTHER" id="PTHR11926">
    <property type="entry name" value="GLUCOSYL/GLUCURONOSYL TRANSFERASES"/>
    <property type="match status" value="1"/>
</dbReference>
<keyword evidence="2 3" id="KW-0808">Transferase</keyword>
<accession>A0ABC8W7Q7</accession>
<gene>
    <name evidence="5" type="ORF">URODEC1_LOCUS10651</name>
</gene>
<dbReference type="PANTHER" id="PTHR11926:SF1392">
    <property type="entry name" value="GLYCOSYLTRANSFERASE"/>
    <property type="match status" value="1"/>
</dbReference>
<dbReference type="AlphaFoldDB" id="A0ABC8W7Q7"/>
<dbReference type="GO" id="GO:0016757">
    <property type="term" value="F:glycosyltransferase activity"/>
    <property type="evidence" value="ECO:0007669"/>
    <property type="project" value="UniProtKB-KW"/>
</dbReference>
<organism evidence="5 6">
    <name type="scientific">Urochloa decumbens</name>
    <dbReference type="NCBI Taxonomy" id="240449"/>
    <lineage>
        <taxon>Eukaryota</taxon>
        <taxon>Viridiplantae</taxon>
        <taxon>Streptophyta</taxon>
        <taxon>Embryophyta</taxon>
        <taxon>Tracheophyta</taxon>
        <taxon>Spermatophyta</taxon>
        <taxon>Magnoliopsida</taxon>
        <taxon>Liliopsida</taxon>
        <taxon>Poales</taxon>
        <taxon>Poaceae</taxon>
        <taxon>PACMAD clade</taxon>
        <taxon>Panicoideae</taxon>
        <taxon>Panicodae</taxon>
        <taxon>Paniceae</taxon>
        <taxon>Melinidinae</taxon>
        <taxon>Urochloa</taxon>
    </lineage>
</organism>
<keyword evidence="3" id="KW-0328">Glycosyltransferase</keyword>
<evidence type="ECO:0000313" key="5">
    <source>
        <dbReference type="EMBL" id="CAL4903613.1"/>
    </source>
</evidence>
<proteinExistence type="inferred from homology"/>
<dbReference type="InterPro" id="IPR035595">
    <property type="entry name" value="UDP_glycos_trans_CS"/>
</dbReference>
<comment type="similarity">
    <text evidence="1 3">Belongs to the UDP-glycosyltransferase family.</text>
</comment>
<dbReference type="EMBL" id="OZ075121">
    <property type="protein sequence ID" value="CAL4903613.1"/>
    <property type="molecule type" value="Genomic_DNA"/>
</dbReference>
<keyword evidence="6" id="KW-1185">Reference proteome</keyword>
<dbReference type="PROSITE" id="PS00375">
    <property type="entry name" value="UDPGT"/>
    <property type="match status" value="1"/>
</dbReference>
<dbReference type="SUPFAM" id="SSF53756">
    <property type="entry name" value="UDP-Glycosyltransferase/glycogen phosphorylase"/>
    <property type="match status" value="1"/>
</dbReference>
<name>A0ABC8W7Q7_9POAL</name>
<evidence type="ECO:0000313" key="6">
    <source>
        <dbReference type="Proteomes" id="UP001497457"/>
    </source>
</evidence>
<protein>
    <recommendedName>
        <fullName evidence="4">Glycosyltransferase</fullName>
        <ecNumber evidence="4">2.4.1.-</ecNumber>
    </recommendedName>
</protein>
<evidence type="ECO:0000256" key="2">
    <source>
        <dbReference type="ARBA" id="ARBA00022679"/>
    </source>
</evidence>
<dbReference type="Proteomes" id="UP001497457">
    <property type="component" value="Chromosome 11b"/>
</dbReference>
<dbReference type="FunFam" id="3.40.50.2000:FF:000056">
    <property type="entry name" value="Glycosyltransferase"/>
    <property type="match status" value="1"/>
</dbReference>
<dbReference type="CDD" id="cd03784">
    <property type="entry name" value="GT1_Gtf-like"/>
    <property type="match status" value="1"/>
</dbReference>
<evidence type="ECO:0000256" key="4">
    <source>
        <dbReference type="RuleBase" id="RU362057"/>
    </source>
</evidence>
<evidence type="ECO:0000256" key="3">
    <source>
        <dbReference type="RuleBase" id="RU003718"/>
    </source>
</evidence>
<dbReference type="EC" id="2.4.1.-" evidence="4"/>